<evidence type="ECO:0000313" key="2">
    <source>
        <dbReference type="Proteomes" id="UP000027195"/>
    </source>
</evidence>
<accession>A0A067N775</accession>
<evidence type="ECO:0000313" key="1">
    <source>
        <dbReference type="EMBL" id="KDQ19982.1"/>
    </source>
</evidence>
<dbReference type="AlphaFoldDB" id="A0A067N775"/>
<protein>
    <submittedName>
        <fullName evidence="1">Uncharacterized protein</fullName>
    </submittedName>
</protein>
<gene>
    <name evidence="1" type="ORF">BOTBODRAFT_27387</name>
</gene>
<name>A0A067N775_BOTB1</name>
<dbReference type="EMBL" id="KL198018">
    <property type="protein sequence ID" value="KDQ19982.1"/>
    <property type="molecule type" value="Genomic_DNA"/>
</dbReference>
<dbReference type="InParanoid" id="A0A067N775"/>
<dbReference type="Proteomes" id="UP000027195">
    <property type="component" value="Unassembled WGS sequence"/>
</dbReference>
<sequence>MIIVRLRRKAFPERAPDLGYQLHGTRISGNQMHIHLAPGPPPTPEPPVSSRRAISLPPSFF</sequence>
<keyword evidence="2" id="KW-1185">Reference proteome</keyword>
<reference evidence="2" key="1">
    <citation type="journal article" date="2014" name="Proc. Natl. Acad. Sci. U.S.A.">
        <title>Extensive sampling of basidiomycete genomes demonstrates inadequacy of the white-rot/brown-rot paradigm for wood decay fungi.</title>
        <authorList>
            <person name="Riley R."/>
            <person name="Salamov A.A."/>
            <person name="Brown D.W."/>
            <person name="Nagy L.G."/>
            <person name="Floudas D."/>
            <person name="Held B.W."/>
            <person name="Levasseur A."/>
            <person name="Lombard V."/>
            <person name="Morin E."/>
            <person name="Otillar R."/>
            <person name="Lindquist E.A."/>
            <person name="Sun H."/>
            <person name="LaButti K.M."/>
            <person name="Schmutz J."/>
            <person name="Jabbour D."/>
            <person name="Luo H."/>
            <person name="Baker S.E."/>
            <person name="Pisabarro A.G."/>
            <person name="Walton J.D."/>
            <person name="Blanchette R.A."/>
            <person name="Henrissat B."/>
            <person name="Martin F."/>
            <person name="Cullen D."/>
            <person name="Hibbett D.S."/>
            <person name="Grigoriev I.V."/>
        </authorList>
    </citation>
    <scope>NUCLEOTIDE SEQUENCE [LARGE SCALE GENOMIC DNA]</scope>
    <source>
        <strain evidence="2">FD-172 SS1</strain>
    </source>
</reference>
<proteinExistence type="predicted"/>
<dbReference type="HOGENOM" id="CLU_2922319_0_0_1"/>
<organism evidence="1 2">
    <name type="scientific">Botryobasidium botryosum (strain FD-172 SS1)</name>
    <dbReference type="NCBI Taxonomy" id="930990"/>
    <lineage>
        <taxon>Eukaryota</taxon>
        <taxon>Fungi</taxon>
        <taxon>Dikarya</taxon>
        <taxon>Basidiomycota</taxon>
        <taxon>Agaricomycotina</taxon>
        <taxon>Agaricomycetes</taxon>
        <taxon>Cantharellales</taxon>
        <taxon>Botryobasidiaceae</taxon>
        <taxon>Botryobasidium</taxon>
    </lineage>
</organism>